<dbReference type="SMART" id="SM00358">
    <property type="entry name" value="DSRM"/>
    <property type="match status" value="1"/>
</dbReference>
<dbReference type="FunCoup" id="A0A409XDE9">
    <property type="interactions" value="192"/>
</dbReference>
<dbReference type="EMBL" id="NHYD01002045">
    <property type="protein sequence ID" value="PPQ88697.1"/>
    <property type="molecule type" value="Genomic_DNA"/>
</dbReference>
<dbReference type="InterPro" id="IPR036389">
    <property type="entry name" value="RNase_III_sf"/>
</dbReference>
<dbReference type="InterPro" id="IPR044444">
    <property type="entry name" value="Ribosomal_mL44_DSRM_metazoa"/>
</dbReference>
<dbReference type="AlphaFoldDB" id="A0A409XDE9"/>
<evidence type="ECO:0000313" key="12">
    <source>
        <dbReference type="Proteomes" id="UP000283269"/>
    </source>
</evidence>
<evidence type="ECO:0000256" key="3">
    <source>
        <dbReference type="ARBA" id="ARBA00022980"/>
    </source>
</evidence>
<evidence type="ECO:0000313" key="11">
    <source>
        <dbReference type="EMBL" id="PPQ88697.1"/>
    </source>
</evidence>
<keyword evidence="5" id="KW-0687">Ribonucleoprotein</keyword>
<evidence type="ECO:0000256" key="5">
    <source>
        <dbReference type="ARBA" id="ARBA00023274"/>
    </source>
</evidence>
<gene>
    <name evidence="11" type="ORF">CVT25_009461</name>
</gene>
<dbReference type="CDD" id="cd00593">
    <property type="entry name" value="RIBOc"/>
    <property type="match status" value="1"/>
</dbReference>
<dbReference type="GO" id="GO:0003725">
    <property type="term" value="F:double-stranded RNA binding"/>
    <property type="evidence" value="ECO:0007669"/>
    <property type="project" value="InterPro"/>
</dbReference>
<comment type="similarity">
    <text evidence="6">Belongs to the ribonuclease III family. Mitochondrion-specific ribosomal protein mL44 subfamily.</text>
</comment>
<dbReference type="Gene3D" id="1.10.1520.10">
    <property type="entry name" value="Ribonuclease III domain"/>
    <property type="match status" value="1"/>
</dbReference>
<dbReference type="InterPro" id="IPR044443">
    <property type="entry name" value="Ribosomal_mL44_DSRM_fung"/>
</dbReference>
<evidence type="ECO:0000256" key="2">
    <source>
        <dbReference type="ARBA" id="ARBA00022884"/>
    </source>
</evidence>
<keyword evidence="4" id="KW-0496">Mitochondrion</keyword>
<comment type="subcellular location">
    <subcellularLocation>
        <location evidence="1">Mitochondrion</location>
    </subcellularLocation>
</comment>
<evidence type="ECO:0000259" key="9">
    <source>
        <dbReference type="PROSITE" id="PS50137"/>
    </source>
</evidence>
<dbReference type="Gene3D" id="3.30.160.20">
    <property type="match status" value="1"/>
</dbReference>
<dbReference type="SUPFAM" id="SSF69065">
    <property type="entry name" value="RNase III domain-like"/>
    <property type="match status" value="1"/>
</dbReference>
<dbReference type="Proteomes" id="UP000283269">
    <property type="component" value="Unassembled WGS sequence"/>
</dbReference>
<dbReference type="GO" id="GO:0005739">
    <property type="term" value="C:mitochondrion"/>
    <property type="evidence" value="ECO:0007669"/>
    <property type="project" value="TreeGrafter"/>
</dbReference>
<dbReference type="InterPro" id="IPR014720">
    <property type="entry name" value="dsRBD_dom"/>
</dbReference>
<organism evidence="11 12">
    <name type="scientific">Psilocybe cyanescens</name>
    <dbReference type="NCBI Taxonomy" id="93625"/>
    <lineage>
        <taxon>Eukaryota</taxon>
        <taxon>Fungi</taxon>
        <taxon>Dikarya</taxon>
        <taxon>Basidiomycota</taxon>
        <taxon>Agaricomycotina</taxon>
        <taxon>Agaricomycetes</taxon>
        <taxon>Agaricomycetidae</taxon>
        <taxon>Agaricales</taxon>
        <taxon>Agaricineae</taxon>
        <taxon>Strophariaceae</taxon>
        <taxon>Psilocybe</taxon>
    </lineage>
</organism>
<feature type="domain" description="RNase III" evidence="10">
    <location>
        <begin position="60"/>
        <end position="198"/>
    </location>
</feature>
<accession>A0A409XDE9</accession>
<dbReference type="SUPFAM" id="SSF54768">
    <property type="entry name" value="dsRNA-binding domain-like"/>
    <property type="match status" value="1"/>
</dbReference>
<dbReference type="SMART" id="SM00535">
    <property type="entry name" value="RIBOc"/>
    <property type="match status" value="1"/>
</dbReference>
<evidence type="ECO:0000256" key="6">
    <source>
        <dbReference type="ARBA" id="ARBA00024034"/>
    </source>
</evidence>
<dbReference type="PROSITE" id="PS50142">
    <property type="entry name" value="RNASE_3_2"/>
    <property type="match status" value="1"/>
</dbReference>
<protein>
    <recommendedName>
        <fullName evidence="7">Large ribosomal subunit protein mL44</fullName>
    </recommendedName>
</protein>
<evidence type="ECO:0000256" key="1">
    <source>
        <dbReference type="ARBA" id="ARBA00004173"/>
    </source>
</evidence>
<dbReference type="InParanoid" id="A0A409XDE9"/>
<evidence type="ECO:0000256" key="4">
    <source>
        <dbReference type="ARBA" id="ARBA00023128"/>
    </source>
</evidence>
<reference evidence="11 12" key="1">
    <citation type="journal article" date="2018" name="Evol. Lett.">
        <title>Horizontal gene cluster transfer increased hallucinogenic mushroom diversity.</title>
        <authorList>
            <person name="Reynolds H.T."/>
            <person name="Vijayakumar V."/>
            <person name="Gluck-Thaler E."/>
            <person name="Korotkin H.B."/>
            <person name="Matheny P.B."/>
            <person name="Slot J.C."/>
        </authorList>
    </citation>
    <scope>NUCLEOTIDE SEQUENCE [LARGE SCALE GENOMIC DNA]</scope>
    <source>
        <strain evidence="11 12">2631</strain>
    </source>
</reference>
<dbReference type="PROSITE" id="PS50137">
    <property type="entry name" value="DS_RBD"/>
    <property type="match status" value="1"/>
</dbReference>
<dbReference type="GO" id="GO:0003735">
    <property type="term" value="F:structural constituent of ribosome"/>
    <property type="evidence" value="ECO:0007669"/>
    <property type="project" value="TreeGrafter"/>
</dbReference>
<dbReference type="InterPro" id="IPR000999">
    <property type="entry name" value="RNase_III_dom"/>
</dbReference>
<sequence length="351" mass="38795">MNHVQRRLVSTAARLPSVSPASISAFPPKEALKPPKDAFLKEEFNPENWASLQPAPSTALVAFSHRIGLSSLFSSPDLIRQTCTHPSFLPLFRQHYPSKPEPDTNARLATLGNSLMGLFAAEYVQAKYPYLPTRVMKAAVTAHVGSMTCDSVAREMGATPLLRWHRASESSNTRSILHSEALASIPRSITGLLYQQRSLLSAREFVHSYFLTRQIDIRSMLKFYNPKKALLEMVQKYKREPPKSRLLKETGRYSNSPVFVVGIYSGADKLGEGFGASLNMAEFRAAEDALHRVYLTQTPTDKLQLPSSTLLHGHGSLYEASSEVEYTAPELVPSEIIYASSGKSGVALVRS</sequence>
<keyword evidence="2 8" id="KW-0694">RNA-binding</keyword>
<dbReference type="STRING" id="93625.A0A409XDE9"/>
<comment type="caution">
    <text evidence="11">The sequence shown here is derived from an EMBL/GenBank/DDBJ whole genome shotgun (WGS) entry which is preliminary data.</text>
</comment>
<keyword evidence="12" id="KW-1185">Reference proteome</keyword>
<keyword evidence="3" id="KW-0689">Ribosomal protein</keyword>
<feature type="domain" description="DRBM" evidence="9">
    <location>
        <begin position="225"/>
        <end position="295"/>
    </location>
</feature>
<dbReference type="Pfam" id="PF22892">
    <property type="entry name" value="DSRM_MRPL44"/>
    <property type="match status" value="1"/>
</dbReference>
<proteinExistence type="inferred from homology"/>
<dbReference type="PANTHER" id="PTHR11207:SF32">
    <property type="entry name" value="LARGE RIBOSOMAL SUBUNIT PROTEIN ML44"/>
    <property type="match status" value="1"/>
</dbReference>
<dbReference type="OrthoDB" id="67027at2759"/>
<name>A0A409XDE9_PSICY</name>
<dbReference type="Pfam" id="PF14622">
    <property type="entry name" value="Ribonucleas_3_3"/>
    <property type="match status" value="1"/>
</dbReference>
<evidence type="ECO:0000256" key="7">
    <source>
        <dbReference type="ARBA" id="ARBA00035187"/>
    </source>
</evidence>
<dbReference type="GO" id="GO:0006396">
    <property type="term" value="P:RNA processing"/>
    <property type="evidence" value="ECO:0007669"/>
    <property type="project" value="InterPro"/>
</dbReference>
<dbReference type="PANTHER" id="PTHR11207">
    <property type="entry name" value="RIBONUCLEASE III"/>
    <property type="match status" value="1"/>
</dbReference>
<dbReference type="GO" id="GO:0004525">
    <property type="term" value="F:ribonuclease III activity"/>
    <property type="evidence" value="ECO:0007669"/>
    <property type="project" value="InterPro"/>
</dbReference>
<evidence type="ECO:0000259" key="10">
    <source>
        <dbReference type="PROSITE" id="PS50142"/>
    </source>
</evidence>
<dbReference type="CDD" id="cd19873">
    <property type="entry name" value="DSRM_MRPL3_like"/>
    <property type="match status" value="1"/>
</dbReference>
<evidence type="ECO:0000256" key="8">
    <source>
        <dbReference type="PROSITE-ProRule" id="PRU00266"/>
    </source>
</evidence>